<evidence type="ECO:0000313" key="8">
    <source>
        <dbReference type="Proteomes" id="UP000007267"/>
    </source>
</evidence>
<dbReference type="GeneTree" id="ENSGT00940000154685"/>
<evidence type="ECO:0000259" key="6">
    <source>
        <dbReference type="PROSITE" id="PS50041"/>
    </source>
</evidence>
<dbReference type="Ensembl" id="ENSPSIT00000016520.1">
    <property type="protein sequence ID" value="ENSPSIP00000016444.1"/>
    <property type="gene ID" value="ENSPSIG00000014630.1"/>
</dbReference>
<dbReference type="Proteomes" id="UP000007267">
    <property type="component" value="Unassembled WGS sequence"/>
</dbReference>
<dbReference type="InterPro" id="IPR051527">
    <property type="entry name" value="KLR_subfamily_B"/>
</dbReference>
<evidence type="ECO:0000256" key="4">
    <source>
        <dbReference type="ARBA" id="ARBA00022989"/>
    </source>
</evidence>
<reference evidence="8" key="1">
    <citation type="submission" date="2011-10" db="EMBL/GenBank/DDBJ databases">
        <authorList>
            <consortium name="Soft-shell Turtle Genome Consortium"/>
        </authorList>
    </citation>
    <scope>NUCLEOTIDE SEQUENCE [LARGE SCALE GENOMIC DNA]</scope>
    <source>
        <strain evidence="8">Daiwa-1</strain>
    </source>
</reference>
<dbReference type="GO" id="GO:0038023">
    <property type="term" value="F:signaling receptor activity"/>
    <property type="evidence" value="ECO:0007669"/>
    <property type="project" value="TreeGrafter"/>
</dbReference>
<evidence type="ECO:0000256" key="1">
    <source>
        <dbReference type="ARBA" id="ARBA00004606"/>
    </source>
</evidence>
<dbReference type="HOGENOM" id="CLU_049894_8_2_1"/>
<comment type="subcellular location">
    <subcellularLocation>
        <location evidence="1">Membrane</location>
        <topology evidence="1">Single-pass type II membrane protein</topology>
    </subcellularLocation>
</comment>
<proteinExistence type="predicted"/>
<accession>K7G833</accession>
<organism evidence="7 8">
    <name type="scientific">Pelodiscus sinensis</name>
    <name type="common">Chinese softshell turtle</name>
    <name type="synonym">Trionyx sinensis</name>
    <dbReference type="NCBI Taxonomy" id="13735"/>
    <lineage>
        <taxon>Eukaryota</taxon>
        <taxon>Metazoa</taxon>
        <taxon>Chordata</taxon>
        <taxon>Craniata</taxon>
        <taxon>Vertebrata</taxon>
        <taxon>Euteleostomi</taxon>
        <taxon>Archelosauria</taxon>
        <taxon>Testudinata</taxon>
        <taxon>Testudines</taxon>
        <taxon>Cryptodira</taxon>
        <taxon>Trionychia</taxon>
        <taxon>Trionychidae</taxon>
        <taxon>Pelodiscus</taxon>
    </lineage>
</organism>
<evidence type="ECO:0000256" key="5">
    <source>
        <dbReference type="ARBA" id="ARBA00023157"/>
    </source>
</evidence>
<dbReference type="GO" id="GO:0009986">
    <property type="term" value="C:cell surface"/>
    <property type="evidence" value="ECO:0007669"/>
    <property type="project" value="TreeGrafter"/>
</dbReference>
<dbReference type="InterPro" id="IPR033992">
    <property type="entry name" value="NKR-like_CTLD"/>
</dbReference>
<reference evidence="8" key="2">
    <citation type="journal article" date="2013" name="Nat. Genet.">
        <title>The draft genomes of soft-shell turtle and green sea turtle yield insights into the development and evolution of the turtle-specific body plan.</title>
        <authorList>
            <person name="Wang Z."/>
            <person name="Pascual-Anaya J."/>
            <person name="Zadissa A."/>
            <person name="Li W."/>
            <person name="Niimura Y."/>
            <person name="Huang Z."/>
            <person name="Li C."/>
            <person name="White S."/>
            <person name="Xiong Z."/>
            <person name="Fang D."/>
            <person name="Wang B."/>
            <person name="Ming Y."/>
            <person name="Chen Y."/>
            <person name="Zheng Y."/>
            <person name="Kuraku S."/>
            <person name="Pignatelli M."/>
            <person name="Herrero J."/>
            <person name="Beal K."/>
            <person name="Nozawa M."/>
            <person name="Li Q."/>
            <person name="Wang J."/>
            <person name="Zhang H."/>
            <person name="Yu L."/>
            <person name="Shigenobu S."/>
            <person name="Wang J."/>
            <person name="Liu J."/>
            <person name="Flicek P."/>
            <person name="Searle S."/>
            <person name="Wang J."/>
            <person name="Kuratani S."/>
            <person name="Yin Y."/>
            <person name="Aken B."/>
            <person name="Zhang G."/>
            <person name="Irie N."/>
        </authorList>
    </citation>
    <scope>NUCLEOTIDE SEQUENCE [LARGE SCALE GENOMIC DNA]</scope>
    <source>
        <strain evidence="8">Daiwa-1</strain>
    </source>
</reference>
<dbReference type="InterPro" id="IPR016187">
    <property type="entry name" value="CTDL_fold"/>
</dbReference>
<dbReference type="PROSITE" id="PS50041">
    <property type="entry name" value="C_TYPE_LECTIN_2"/>
    <property type="match status" value="1"/>
</dbReference>
<dbReference type="InterPro" id="IPR001304">
    <property type="entry name" value="C-type_lectin-like"/>
</dbReference>
<dbReference type="PANTHER" id="PTHR46784">
    <property type="entry name" value="KILLER CELL LECTIN-LIKE RECEPTOR SUBFAMILY B MEMBER 1"/>
    <property type="match status" value="1"/>
</dbReference>
<dbReference type="PANTHER" id="PTHR46784:SF1">
    <property type="entry name" value="KILLER CELL LECTIN-LIKE RECEPTOR SUBFAMILY B MEMBER 1"/>
    <property type="match status" value="1"/>
</dbReference>
<dbReference type="OMA" id="PRSHRWA"/>
<keyword evidence="4" id="KW-0812">Transmembrane</keyword>
<dbReference type="CDD" id="cd03593">
    <property type="entry name" value="CLECT_NK_receptors_like"/>
    <property type="match status" value="1"/>
</dbReference>
<keyword evidence="8" id="KW-1185">Reference proteome</keyword>
<sequence>CPRWHRLALQLGAAGILVMAGAVLGMGIWGCRADSLISKERISYCYKLLTGHFLSTQGPGCKLCPPDWMLHRDKCYWLCKIKMSWHKSRDDCSRRGAQLPVIRDQVEMTFIQNTFQDTNEVWLGLIITPPSRNWTWTDGSLLNPALPKVKNPPEENNCGVIKANRINFEGCSGVSTCICEK</sequence>
<dbReference type="Pfam" id="PF00059">
    <property type="entry name" value="Lectin_C"/>
    <property type="match status" value="1"/>
</dbReference>
<dbReference type="AlphaFoldDB" id="K7G833"/>
<dbReference type="eggNOG" id="KOG4297">
    <property type="taxonomic scope" value="Eukaryota"/>
</dbReference>
<dbReference type="GO" id="GO:0030246">
    <property type="term" value="F:carbohydrate binding"/>
    <property type="evidence" value="ECO:0007669"/>
    <property type="project" value="UniProtKB-KW"/>
</dbReference>
<dbReference type="InterPro" id="IPR016186">
    <property type="entry name" value="C-type_lectin-like/link_sf"/>
</dbReference>
<feature type="domain" description="C-type lectin" evidence="6">
    <location>
        <begin position="71"/>
        <end position="180"/>
    </location>
</feature>
<keyword evidence="4" id="KW-0472">Membrane</keyword>
<evidence type="ECO:0000313" key="7">
    <source>
        <dbReference type="Ensembl" id="ENSPSIP00000016444.1"/>
    </source>
</evidence>
<keyword evidence="3" id="KW-0735">Signal-anchor</keyword>
<dbReference type="Gene3D" id="3.10.100.10">
    <property type="entry name" value="Mannose-Binding Protein A, subunit A"/>
    <property type="match status" value="1"/>
</dbReference>
<dbReference type="SUPFAM" id="SSF56436">
    <property type="entry name" value="C-type lectin-like"/>
    <property type="match status" value="1"/>
</dbReference>
<protein>
    <recommendedName>
        <fullName evidence="6">C-type lectin domain-containing protein</fullName>
    </recommendedName>
</protein>
<keyword evidence="4" id="KW-1133">Transmembrane helix</keyword>
<reference evidence="7" key="4">
    <citation type="submission" date="2025-09" db="UniProtKB">
        <authorList>
            <consortium name="Ensembl"/>
        </authorList>
    </citation>
    <scope>IDENTIFICATION</scope>
</reference>
<keyword evidence="5" id="KW-1015">Disulfide bond</keyword>
<evidence type="ECO:0000256" key="3">
    <source>
        <dbReference type="ARBA" id="ARBA00022968"/>
    </source>
</evidence>
<dbReference type="EMBL" id="AGCU01000875">
    <property type="status" value="NOT_ANNOTATED_CDS"/>
    <property type="molecule type" value="Genomic_DNA"/>
</dbReference>
<keyword evidence="2" id="KW-0430">Lectin</keyword>
<dbReference type="GO" id="GO:0005886">
    <property type="term" value="C:plasma membrane"/>
    <property type="evidence" value="ECO:0007669"/>
    <property type="project" value="TreeGrafter"/>
</dbReference>
<dbReference type="GO" id="GO:0042269">
    <property type="term" value="P:regulation of natural killer cell mediated cytotoxicity"/>
    <property type="evidence" value="ECO:0007669"/>
    <property type="project" value="TreeGrafter"/>
</dbReference>
<dbReference type="SMART" id="SM00034">
    <property type="entry name" value="CLECT"/>
    <property type="match status" value="1"/>
</dbReference>
<evidence type="ECO:0000256" key="2">
    <source>
        <dbReference type="ARBA" id="ARBA00022734"/>
    </source>
</evidence>
<name>K7G833_PELSI</name>
<reference evidence="7" key="3">
    <citation type="submission" date="2025-08" db="UniProtKB">
        <authorList>
            <consortium name="Ensembl"/>
        </authorList>
    </citation>
    <scope>IDENTIFICATION</scope>
</reference>